<dbReference type="InterPro" id="IPR002661">
    <property type="entry name" value="Ribosome_recyc_fac"/>
</dbReference>
<comment type="similarity">
    <text evidence="2">Belongs to the RRF family.</text>
</comment>
<evidence type="ECO:0000256" key="5">
    <source>
        <dbReference type="ARBA" id="ARBA00032397"/>
    </source>
</evidence>
<dbReference type="Gene3D" id="3.30.1360.40">
    <property type="match status" value="1"/>
</dbReference>
<proteinExistence type="inferred from homology"/>
<dbReference type="AlphaFoldDB" id="A0A8J4RTX6"/>
<dbReference type="OrthoDB" id="407355at2759"/>
<keyword evidence="6" id="KW-0175">Coiled coil</keyword>
<dbReference type="GO" id="GO:0009507">
    <property type="term" value="C:chloroplast"/>
    <property type="evidence" value="ECO:0007669"/>
    <property type="project" value="TreeGrafter"/>
</dbReference>
<keyword evidence="9" id="KW-1185">Reference proteome</keyword>
<protein>
    <recommendedName>
        <fullName evidence="3">Ribosome-recycling factor, chloroplastic</fullName>
    </recommendedName>
    <alternativeName>
        <fullName evidence="5">Ribosome-releasing factor, chloroplastic</fullName>
    </alternativeName>
</protein>
<dbReference type="GO" id="GO:0032544">
    <property type="term" value="P:plastid translation"/>
    <property type="evidence" value="ECO:0007669"/>
    <property type="project" value="TreeGrafter"/>
</dbReference>
<organism evidence="8 9">
    <name type="scientific">Castanea mollissima</name>
    <name type="common">Chinese chestnut</name>
    <dbReference type="NCBI Taxonomy" id="60419"/>
    <lineage>
        <taxon>Eukaryota</taxon>
        <taxon>Viridiplantae</taxon>
        <taxon>Streptophyta</taxon>
        <taxon>Embryophyta</taxon>
        <taxon>Tracheophyta</taxon>
        <taxon>Spermatophyta</taxon>
        <taxon>Magnoliopsida</taxon>
        <taxon>eudicotyledons</taxon>
        <taxon>Gunneridae</taxon>
        <taxon>Pentapetalae</taxon>
        <taxon>rosids</taxon>
        <taxon>fabids</taxon>
        <taxon>Fagales</taxon>
        <taxon>Fagaceae</taxon>
        <taxon>Castanea</taxon>
    </lineage>
</organism>
<keyword evidence="4" id="KW-0648">Protein biosynthesis</keyword>
<evidence type="ECO:0000256" key="6">
    <source>
        <dbReference type="SAM" id="Coils"/>
    </source>
</evidence>
<evidence type="ECO:0000313" key="9">
    <source>
        <dbReference type="Proteomes" id="UP000737018"/>
    </source>
</evidence>
<evidence type="ECO:0000259" key="7">
    <source>
        <dbReference type="Pfam" id="PF01765"/>
    </source>
</evidence>
<dbReference type="Gene3D" id="1.10.132.20">
    <property type="entry name" value="Ribosome-recycling factor"/>
    <property type="match status" value="1"/>
</dbReference>
<reference evidence="8" key="1">
    <citation type="submission" date="2020-03" db="EMBL/GenBank/DDBJ databases">
        <title>Castanea mollissima Vanexum genome sequencing.</title>
        <authorList>
            <person name="Staton M."/>
        </authorList>
    </citation>
    <scope>NUCLEOTIDE SEQUENCE</scope>
    <source>
        <tissue evidence="8">Leaf</tissue>
    </source>
</reference>
<dbReference type="SUPFAM" id="SSF55194">
    <property type="entry name" value="Ribosome recycling factor, RRF"/>
    <property type="match status" value="1"/>
</dbReference>
<dbReference type="GO" id="GO:0043023">
    <property type="term" value="F:ribosomal large subunit binding"/>
    <property type="evidence" value="ECO:0007669"/>
    <property type="project" value="TreeGrafter"/>
</dbReference>
<dbReference type="Pfam" id="PF01765">
    <property type="entry name" value="RRF"/>
    <property type="match status" value="1"/>
</dbReference>
<name>A0A8J4RTX6_9ROSI</name>
<evidence type="ECO:0000256" key="4">
    <source>
        <dbReference type="ARBA" id="ARBA00022917"/>
    </source>
</evidence>
<evidence type="ECO:0000313" key="8">
    <source>
        <dbReference type="EMBL" id="KAF3968858.1"/>
    </source>
</evidence>
<dbReference type="PANTHER" id="PTHR20982:SF3">
    <property type="entry name" value="MITOCHONDRIAL RIBOSOME RECYCLING FACTOR PSEUDO 1"/>
    <property type="match status" value="1"/>
</dbReference>
<evidence type="ECO:0000256" key="2">
    <source>
        <dbReference type="ARBA" id="ARBA00005912"/>
    </source>
</evidence>
<comment type="caution">
    <text evidence="8">The sequence shown here is derived from an EMBL/GenBank/DDBJ whole genome shotgun (WGS) entry which is preliminary data.</text>
</comment>
<dbReference type="InterPro" id="IPR036191">
    <property type="entry name" value="RRF_sf"/>
</dbReference>
<sequence length="132" mass="14759">MPPPLATDLLSLPSRWSHNSQPPPTCKAPHSPINFRLFSLRAIEKAIVGSDLGMTPNNDGEVIRLTLPQLTSERRNVALRNIRRDALKACEKLEKEKKLSEDIVKDLSSDLQHTQGPDLDRLSFVLNGIIED</sequence>
<dbReference type="EMBL" id="JRKL02000717">
    <property type="protein sequence ID" value="KAF3968858.1"/>
    <property type="molecule type" value="Genomic_DNA"/>
</dbReference>
<evidence type="ECO:0000256" key="3">
    <source>
        <dbReference type="ARBA" id="ARBA00014063"/>
    </source>
</evidence>
<feature type="coiled-coil region" evidence="6">
    <location>
        <begin position="76"/>
        <end position="110"/>
    </location>
</feature>
<dbReference type="PANTHER" id="PTHR20982">
    <property type="entry name" value="RIBOSOME RECYCLING FACTOR"/>
    <property type="match status" value="1"/>
</dbReference>
<evidence type="ECO:0000256" key="1">
    <source>
        <dbReference type="ARBA" id="ARBA00002952"/>
    </source>
</evidence>
<dbReference type="InterPro" id="IPR023584">
    <property type="entry name" value="Ribosome_recyc_fac_dom"/>
</dbReference>
<dbReference type="Proteomes" id="UP000737018">
    <property type="component" value="Unassembled WGS sequence"/>
</dbReference>
<feature type="domain" description="Ribosome recycling factor" evidence="7">
    <location>
        <begin position="40"/>
        <end position="114"/>
    </location>
</feature>
<accession>A0A8J4RTX6</accession>
<gene>
    <name evidence="8" type="ORF">CMV_007293</name>
</gene>
<comment type="function">
    <text evidence="1">Responsible for the release of ribosomes from messenger RNA at the termination of chloroplastic protein biosynthesis.</text>
</comment>